<proteinExistence type="predicted"/>
<comment type="caution">
    <text evidence="1">The sequence shown here is derived from an EMBL/GenBank/DDBJ whole genome shotgun (WGS) entry which is preliminary data.</text>
</comment>
<name>A0A4Y2I9Y6_ARAVE</name>
<feature type="non-terminal residue" evidence="1">
    <location>
        <position position="1"/>
    </location>
</feature>
<protein>
    <submittedName>
        <fullName evidence="1">Uncharacterized protein</fullName>
    </submittedName>
</protein>
<organism evidence="1 2">
    <name type="scientific">Araneus ventricosus</name>
    <name type="common">Orbweaver spider</name>
    <name type="synonym">Epeira ventricosa</name>
    <dbReference type="NCBI Taxonomy" id="182803"/>
    <lineage>
        <taxon>Eukaryota</taxon>
        <taxon>Metazoa</taxon>
        <taxon>Ecdysozoa</taxon>
        <taxon>Arthropoda</taxon>
        <taxon>Chelicerata</taxon>
        <taxon>Arachnida</taxon>
        <taxon>Araneae</taxon>
        <taxon>Araneomorphae</taxon>
        <taxon>Entelegynae</taxon>
        <taxon>Araneoidea</taxon>
        <taxon>Araneidae</taxon>
        <taxon>Araneus</taxon>
    </lineage>
</organism>
<keyword evidence="2" id="KW-1185">Reference proteome</keyword>
<accession>A0A4Y2I9Y6</accession>
<dbReference type="EMBL" id="BGPR01105857">
    <property type="protein sequence ID" value="GBM74435.1"/>
    <property type="molecule type" value="Genomic_DNA"/>
</dbReference>
<sequence>AKRKKGKNRKKEVLGSATFGSAEDFVDPKRQVDSASVQAVSSGSTVLANVPFVWRSLARNGSCAKKQTNLANVPIGPGRAAVPFKFGQSNPFALPKVVASTSVVGAGGSYSSGTVPSGAHLLKV</sequence>
<evidence type="ECO:0000313" key="1">
    <source>
        <dbReference type="EMBL" id="GBM74435.1"/>
    </source>
</evidence>
<gene>
    <name evidence="1" type="ORF">AVEN_220670_1</name>
</gene>
<reference evidence="1 2" key="1">
    <citation type="journal article" date="2019" name="Sci. Rep.">
        <title>Orb-weaving spider Araneus ventricosus genome elucidates the spidroin gene catalogue.</title>
        <authorList>
            <person name="Kono N."/>
            <person name="Nakamura H."/>
            <person name="Ohtoshi R."/>
            <person name="Moran D.A.P."/>
            <person name="Shinohara A."/>
            <person name="Yoshida Y."/>
            <person name="Fujiwara M."/>
            <person name="Mori M."/>
            <person name="Tomita M."/>
            <person name="Arakawa K."/>
        </authorList>
    </citation>
    <scope>NUCLEOTIDE SEQUENCE [LARGE SCALE GENOMIC DNA]</scope>
</reference>
<dbReference type="AlphaFoldDB" id="A0A4Y2I9Y6"/>
<evidence type="ECO:0000313" key="2">
    <source>
        <dbReference type="Proteomes" id="UP000499080"/>
    </source>
</evidence>
<dbReference type="Proteomes" id="UP000499080">
    <property type="component" value="Unassembled WGS sequence"/>
</dbReference>